<proteinExistence type="predicted"/>
<gene>
    <name evidence="2" type="ORF">COM45_11675</name>
</gene>
<dbReference type="Pfam" id="PF12028">
    <property type="entry name" value="DUF3515"/>
    <property type="match status" value="2"/>
</dbReference>
<dbReference type="AlphaFoldDB" id="A0A2A4AI13"/>
<feature type="compositionally biased region" description="Basic and acidic residues" evidence="1">
    <location>
        <begin position="162"/>
        <end position="171"/>
    </location>
</feature>
<protein>
    <submittedName>
        <fullName evidence="2">DUF3515 domain-containing protein</fullName>
    </submittedName>
</protein>
<organism evidence="2 3">
    <name type="scientific">Corynebacterium accolens</name>
    <dbReference type="NCBI Taxonomy" id="38284"/>
    <lineage>
        <taxon>Bacteria</taxon>
        <taxon>Bacillati</taxon>
        <taxon>Actinomycetota</taxon>
        <taxon>Actinomycetes</taxon>
        <taxon>Mycobacteriales</taxon>
        <taxon>Corynebacteriaceae</taxon>
        <taxon>Corynebacterium</taxon>
    </lineage>
</organism>
<evidence type="ECO:0000313" key="2">
    <source>
        <dbReference type="EMBL" id="PCC81856.1"/>
    </source>
</evidence>
<evidence type="ECO:0000256" key="1">
    <source>
        <dbReference type="SAM" id="MobiDB-lite"/>
    </source>
</evidence>
<dbReference type="InterPro" id="IPR021903">
    <property type="entry name" value="DUF3515"/>
</dbReference>
<reference evidence="2 3" key="1">
    <citation type="submission" date="2017-09" db="EMBL/GenBank/DDBJ databases">
        <title>Draft Genome Sequence of Corynebacterium accolens AH4003.</title>
        <authorList>
            <person name="Chen Y."/>
            <person name="Oosthuysen W.F."/>
            <person name="Kelley S."/>
            <person name="Horswill A."/>
        </authorList>
    </citation>
    <scope>NUCLEOTIDE SEQUENCE [LARGE SCALE GENOMIC DNA]</scope>
    <source>
        <strain evidence="2 3">AH4003</strain>
    </source>
</reference>
<sequence>MTNQFNRTAVFISLGLSIAMVFAVIFGAKFYFENTAKAPVALSPIQSDDANSAECKAVVAAAPEEFMGQPRAEIAEPVPAGAAAWAKLSSESVSLRCGANLPYQYTAYSQTEDIDGDAWLKVKDMTPGSNLTTWYNTDRSPVVAVTTFNDERPTGLDKTLEPLRKEHHEPRPAPLSQLADGPDKMCAPLEKALPEHIADGYTRRSDVKAKNTYVWSAEGREDIVVRCGVGEPENYKPGVQLQQVNDVPWFEDTTLAEGTTGGTWFALGRANDLALFAPQDVANSALVRMSDTLAKHTPGQ</sequence>
<dbReference type="EMBL" id="NWBP01000036">
    <property type="protein sequence ID" value="PCC81856.1"/>
    <property type="molecule type" value="Genomic_DNA"/>
</dbReference>
<name>A0A2A4AI13_9CORY</name>
<feature type="region of interest" description="Disordered" evidence="1">
    <location>
        <begin position="162"/>
        <end position="181"/>
    </location>
</feature>
<accession>A0A2A4AI13</accession>
<comment type="caution">
    <text evidence="2">The sequence shown here is derived from an EMBL/GenBank/DDBJ whole genome shotgun (WGS) entry which is preliminary data.</text>
</comment>
<evidence type="ECO:0000313" key="3">
    <source>
        <dbReference type="Proteomes" id="UP000218690"/>
    </source>
</evidence>
<dbReference type="Proteomes" id="UP000218690">
    <property type="component" value="Unassembled WGS sequence"/>
</dbReference>